<dbReference type="AlphaFoldDB" id="A0A3M7SNV8"/>
<evidence type="ECO:0000313" key="1">
    <source>
        <dbReference type="EMBL" id="RNA37531.1"/>
    </source>
</evidence>
<proteinExistence type="predicted"/>
<name>A0A3M7SNV8_BRAPC</name>
<reference evidence="1 2" key="1">
    <citation type="journal article" date="2018" name="Sci. Rep.">
        <title>Genomic signatures of local adaptation to the degree of environmental predictability in rotifers.</title>
        <authorList>
            <person name="Franch-Gras L."/>
            <person name="Hahn C."/>
            <person name="Garcia-Roger E.M."/>
            <person name="Carmona M.J."/>
            <person name="Serra M."/>
            <person name="Gomez A."/>
        </authorList>
    </citation>
    <scope>NUCLEOTIDE SEQUENCE [LARGE SCALE GENOMIC DNA]</scope>
    <source>
        <strain evidence="1">HYR1</strain>
    </source>
</reference>
<dbReference type="EMBL" id="REGN01001033">
    <property type="protein sequence ID" value="RNA37531.1"/>
    <property type="molecule type" value="Genomic_DNA"/>
</dbReference>
<organism evidence="1 2">
    <name type="scientific">Brachionus plicatilis</name>
    <name type="common">Marine rotifer</name>
    <name type="synonym">Brachionus muelleri</name>
    <dbReference type="NCBI Taxonomy" id="10195"/>
    <lineage>
        <taxon>Eukaryota</taxon>
        <taxon>Metazoa</taxon>
        <taxon>Spiralia</taxon>
        <taxon>Gnathifera</taxon>
        <taxon>Rotifera</taxon>
        <taxon>Eurotatoria</taxon>
        <taxon>Monogononta</taxon>
        <taxon>Pseudotrocha</taxon>
        <taxon>Ploima</taxon>
        <taxon>Brachionidae</taxon>
        <taxon>Brachionus</taxon>
    </lineage>
</organism>
<protein>
    <submittedName>
        <fullName evidence="1">Uncharacterized protein</fullName>
    </submittedName>
</protein>
<comment type="caution">
    <text evidence="1">The sequence shown here is derived from an EMBL/GenBank/DDBJ whole genome shotgun (WGS) entry which is preliminary data.</text>
</comment>
<dbReference type="Pfam" id="PF20289">
    <property type="entry name" value="MComp1"/>
    <property type="match status" value="1"/>
</dbReference>
<dbReference type="Proteomes" id="UP000276133">
    <property type="component" value="Unassembled WGS sequence"/>
</dbReference>
<keyword evidence="2" id="KW-1185">Reference proteome</keyword>
<evidence type="ECO:0000313" key="2">
    <source>
        <dbReference type="Proteomes" id="UP000276133"/>
    </source>
</evidence>
<gene>
    <name evidence="1" type="ORF">BpHYR1_003758</name>
</gene>
<dbReference type="InterPro" id="IPR046905">
    <property type="entry name" value="ABC-3C_MC1"/>
</dbReference>
<sequence>MSLALLLFHLTMAVYQSIRLNRSHHRRLLKKTRNHPLNRQCRAYQQSQKYIHFDTKTHFHHEIKFLILCNIKKKKLKIVIMIEENEHICRKYLILRVDLCQSLSFKGPKHVLLINTSIIQIKKNKKLRVEMELEIAEKD</sequence>
<accession>A0A3M7SNV8</accession>